<evidence type="ECO:0000256" key="1">
    <source>
        <dbReference type="SAM" id="MobiDB-lite"/>
    </source>
</evidence>
<protein>
    <submittedName>
        <fullName evidence="2">Uncharacterized protein</fullName>
    </submittedName>
</protein>
<dbReference type="Proteomes" id="UP001212152">
    <property type="component" value="Unassembled WGS sequence"/>
</dbReference>
<sequence>MAPISPLAPRGFVRTTTILEEIKPPRDLLYPVRQVERKKRRKLRNEVLIGFREQMRVATRDKLEAALAVNDAGDEADHQSEDSSDGAETADLDPVVPPEPDLLPTGDLEDVVLPAPPPPPLRRSTRIRRPVLRYGFS</sequence>
<feature type="compositionally biased region" description="Acidic residues" evidence="1">
    <location>
        <begin position="82"/>
        <end position="91"/>
    </location>
</feature>
<dbReference type="EMBL" id="JADGJQ010000002">
    <property type="protein sequence ID" value="KAJ3185006.1"/>
    <property type="molecule type" value="Genomic_DNA"/>
</dbReference>
<accession>A0AAD5TRE1</accession>
<gene>
    <name evidence="2" type="ORF">HDU87_002572</name>
</gene>
<feature type="region of interest" description="Disordered" evidence="1">
    <location>
        <begin position="68"/>
        <end position="137"/>
    </location>
</feature>
<name>A0AAD5TRE1_9FUNG</name>
<evidence type="ECO:0000313" key="2">
    <source>
        <dbReference type="EMBL" id="KAJ3185006.1"/>
    </source>
</evidence>
<evidence type="ECO:0000313" key="3">
    <source>
        <dbReference type="Proteomes" id="UP001212152"/>
    </source>
</evidence>
<dbReference type="AlphaFoldDB" id="A0AAD5TRE1"/>
<proteinExistence type="predicted"/>
<keyword evidence="3" id="KW-1185">Reference proteome</keyword>
<reference evidence="2" key="1">
    <citation type="submission" date="2020-05" db="EMBL/GenBank/DDBJ databases">
        <title>Phylogenomic resolution of chytrid fungi.</title>
        <authorList>
            <person name="Stajich J.E."/>
            <person name="Amses K."/>
            <person name="Simmons R."/>
            <person name="Seto K."/>
            <person name="Myers J."/>
            <person name="Bonds A."/>
            <person name="Quandt C.A."/>
            <person name="Barry K."/>
            <person name="Liu P."/>
            <person name="Grigoriev I."/>
            <person name="Longcore J.E."/>
            <person name="James T.Y."/>
        </authorList>
    </citation>
    <scope>NUCLEOTIDE SEQUENCE</scope>
    <source>
        <strain evidence="2">JEL0379</strain>
    </source>
</reference>
<organism evidence="2 3">
    <name type="scientific">Geranomyces variabilis</name>
    <dbReference type="NCBI Taxonomy" id="109894"/>
    <lineage>
        <taxon>Eukaryota</taxon>
        <taxon>Fungi</taxon>
        <taxon>Fungi incertae sedis</taxon>
        <taxon>Chytridiomycota</taxon>
        <taxon>Chytridiomycota incertae sedis</taxon>
        <taxon>Chytridiomycetes</taxon>
        <taxon>Spizellomycetales</taxon>
        <taxon>Powellomycetaceae</taxon>
        <taxon>Geranomyces</taxon>
    </lineage>
</organism>
<comment type="caution">
    <text evidence="2">The sequence shown here is derived from an EMBL/GenBank/DDBJ whole genome shotgun (WGS) entry which is preliminary data.</text>
</comment>